<protein>
    <submittedName>
        <fullName evidence="1">Uncharacterized protein</fullName>
    </submittedName>
</protein>
<dbReference type="Proteomes" id="UP000299102">
    <property type="component" value="Unassembled WGS sequence"/>
</dbReference>
<accession>A0A4C1X775</accession>
<organism evidence="1 2">
    <name type="scientific">Eumeta variegata</name>
    <name type="common">Bagworm moth</name>
    <name type="synonym">Eumeta japonica</name>
    <dbReference type="NCBI Taxonomy" id="151549"/>
    <lineage>
        <taxon>Eukaryota</taxon>
        <taxon>Metazoa</taxon>
        <taxon>Ecdysozoa</taxon>
        <taxon>Arthropoda</taxon>
        <taxon>Hexapoda</taxon>
        <taxon>Insecta</taxon>
        <taxon>Pterygota</taxon>
        <taxon>Neoptera</taxon>
        <taxon>Endopterygota</taxon>
        <taxon>Lepidoptera</taxon>
        <taxon>Glossata</taxon>
        <taxon>Ditrysia</taxon>
        <taxon>Tineoidea</taxon>
        <taxon>Psychidae</taxon>
        <taxon>Oiketicinae</taxon>
        <taxon>Eumeta</taxon>
    </lineage>
</organism>
<reference evidence="1 2" key="1">
    <citation type="journal article" date="2019" name="Commun. Biol.">
        <title>The bagworm genome reveals a unique fibroin gene that provides high tensile strength.</title>
        <authorList>
            <person name="Kono N."/>
            <person name="Nakamura H."/>
            <person name="Ohtoshi R."/>
            <person name="Tomita M."/>
            <person name="Numata K."/>
            <person name="Arakawa K."/>
        </authorList>
    </citation>
    <scope>NUCLEOTIDE SEQUENCE [LARGE SCALE GENOMIC DNA]</scope>
</reference>
<evidence type="ECO:0000313" key="2">
    <source>
        <dbReference type="Proteomes" id="UP000299102"/>
    </source>
</evidence>
<keyword evidence="2" id="KW-1185">Reference proteome</keyword>
<gene>
    <name evidence="1" type="ORF">EVAR_15025_1</name>
</gene>
<evidence type="ECO:0000313" key="1">
    <source>
        <dbReference type="EMBL" id="GBP59023.1"/>
    </source>
</evidence>
<dbReference type="EMBL" id="BGZK01000750">
    <property type="protein sequence ID" value="GBP59023.1"/>
    <property type="molecule type" value="Genomic_DNA"/>
</dbReference>
<comment type="caution">
    <text evidence="1">The sequence shown here is derived from an EMBL/GenBank/DDBJ whole genome shotgun (WGS) entry which is preliminary data.</text>
</comment>
<name>A0A4C1X775_EUMVA</name>
<proteinExistence type="predicted"/>
<sequence length="97" mass="11032">MITGSELRGRRAVSARRRRACAVSSARAAADRRSQHPINIVIHLKLEGLVIELPHHQITSDMESFTADFVCRRLTVRCGRLRRDSRAHTAYSRSHDL</sequence>
<dbReference type="AlphaFoldDB" id="A0A4C1X775"/>